<comment type="caution">
    <text evidence="1">The sequence shown here is derived from an EMBL/GenBank/DDBJ whole genome shotgun (WGS) entry which is preliminary data.</text>
</comment>
<reference evidence="1 2" key="1">
    <citation type="submission" date="2019-12" db="EMBL/GenBank/DDBJ databases">
        <authorList>
            <person name="Kun Z."/>
        </authorList>
    </citation>
    <scope>NUCLEOTIDE SEQUENCE [LARGE SCALE GENOMIC DNA]</scope>
    <source>
        <strain evidence="1 2">YIM 123512</strain>
    </source>
</reference>
<dbReference type="RefSeq" id="WP_160879522.1">
    <property type="nucleotide sequence ID" value="NZ_WUEK01000013.1"/>
</dbReference>
<evidence type="ECO:0000313" key="2">
    <source>
        <dbReference type="Proteomes" id="UP000473325"/>
    </source>
</evidence>
<dbReference type="AlphaFoldDB" id="A0A6L7F209"/>
<keyword evidence="2" id="KW-1185">Reference proteome</keyword>
<dbReference type="Proteomes" id="UP000473325">
    <property type="component" value="Unassembled WGS sequence"/>
</dbReference>
<organism evidence="1 2">
    <name type="scientific">Nocardioides flavescens</name>
    <dbReference type="NCBI Taxonomy" id="2691959"/>
    <lineage>
        <taxon>Bacteria</taxon>
        <taxon>Bacillati</taxon>
        <taxon>Actinomycetota</taxon>
        <taxon>Actinomycetes</taxon>
        <taxon>Propionibacteriales</taxon>
        <taxon>Nocardioidaceae</taxon>
        <taxon>Nocardioides</taxon>
    </lineage>
</organism>
<gene>
    <name evidence="1" type="ORF">GRQ65_18780</name>
</gene>
<accession>A0A6L7F209</accession>
<dbReference type="EMBL" id="WUEK01000013">
    <property type="protein sequence ID" value="MXG91595.1"/>
    <property type="molecule type" value="Genomic_DNA"/>
</dbReference>
<protein>
    <submittedName>
        <fullName evidence="1">Uncharacterized protein</fullName>
    </submittedName>
</protein>
<sequence>MRWARATAIGLLVAVAVLLIEQQAGDLGPDEVVAAGILGGLAAGICVRGPGGT</sequence>
<name>A0A6L7F209_9ACTN</name>
<proteinExistence type="predicted"/>
<evidence type="ECO:0000313" key="1">
    <source>
        <dbReference type="EMBL" id="MXG91595.1"/>
    </source>
</evidence>